<comment type="caution">
    <text evidence="1">The sequence shown here is derived from an EMBL/GenBank/DDBJ whole genome shotgun (WGS) entry which is preliminary data.</text>
</comment>
<keyword evidence="1" id="KW-0808">Transferase</keyword>
<dbReference type="InterPro" id="IPR052896">
    <property type="entry name" value="GGT-like_enzyme"/>
</dbReference>
<dbReference type="AlphaFoldDB" id="A0A2P5T1F2"/>
<name>A0A2P5T1F2_9GAMM</name>
<accession>A0A2P5T1F2</accession>
<dbReference type="PRINTS" id="PR01210">
    <property type="entry name" value="GGTRANSPTASE"/>
</dbReference>
<dbReference type="Proteomes" id="UP000295937">
    <property type="component" value="Unassembled WGS sequence"/>
</dbReference>
<protein>
    <submittedName>
        <fullName evidence="1">Gamma-glutamyltransferase</fullName>
    </submittedName>
</protein>
<dbReference type="PANTHER" id="PTHR43881:SF5">
    <property type="entry name" value="GAMMA-GLUTAMYLTRANSPEPTIDASE"/>
    <property type="match status" value="1"/>
</dbReference>
<dbReference type="PANTHER" id="PTHR43881">
    <property type="entry name" value="GAMMA-GLUTAMYLTRANSPEPTIDASE (AFU_ORTHOLOGUE AFUA_4G13580)"/>
    <property type="match status" value="1"/>
</dbReference>
<dbReference type="GO" id="GO:0016740">
    <property type="term" value="F:transferase activity"/>
    <property type="evidence" value="ECO:0007669"/>
    <property type="project" value="UniProtKB-KW"/>
</dbReference>
<dbReference type="SUPFAM" id="SSF56235">
    <property type="entry name" value="N-terminal nucleophile aminohydrolases (Ntn hydrolases)"/>
    <property type="match status" value="1"/>
</dbReference>
<proteinExistence type="predicted"/>
<dbReference type="Gene3D" id="1.10.246.130">
    <property type="match status" value="1"/>
</dbReference>
<dbReference type="EMBL" id="PDKR01000005">
    <property type="protein sequence ID" value="PPI88417.1"/>
    <property type="molecule type" value="Genomic_DNA"/>
</dbReference>
<dbReference type="Gene3D" id="3.60.20.40">
    <property type="match status" value="1"/>
</dbReference>
<dbReference type="Pfam" id="PF01019">
    <property type="entry name" value="G_glu_transpept"/>
    <property type="match status" value="1"/>
</dbReference>
<gene>
    <name evidence="1" type="ORF">CRV09_03250</name>
</gene>
<dbReference type="InterPro" id="IPR043137">
    <property type="entry name" value="GGT_ssub_C"/>
</dbReference>
<dbReference type="OrthoDB" id="5297205at2"/>
<dbReference type="RefSeq" id="WP_136132725.1">
    <property type="nucleotide sequence ID" value="NZ_PDKR01000005.1"/>
</dbReference>
<evidence type="ECO:0000313" key="1">
    <source>
        <dbReference type="EMBL" id="PPI88417.1"/>
    </source>
</evidence>
<organism evidence="1 2">
    <name type="scientific">Candidatus Pantoea edessiphila</name>
    <dbReference type="NCBI Taxonomy" id="2044610"/>
    <lineage>
        <taxon>Bacteria</taxon>
        <taxon>Pseudomonadati</taxon>
        <taxon>Pseudomonadota</taxon>
        <taxon>Gammaproteobacteria</taxon>
        <taxon>Enterobacterales</taxon>
        <taxon>Erwiniaceae</taxon>
        <taxon>Pantoea</taxon>
    </lineage>
</organism>
<reference evidence="1 2" key="1">
    <citation type="journal article" date="2018" name="Genome Biol. Evol.">
        <title>Cladogenesis and Genomic Streamlining in Extracellular Endosymbionts of Tropical Stink Bugs.</title>
        <authorList>
            <person name="Otero-Bravo A."/>
            <person name="Goffredi S."/>
            <person name="Sabree Z.L."/>
        </authorList>
    </citation>
    <scope>NUCLEOTIDE SEQUENCE [LARGE SCALE GENOMIC DNA]</scope>
    <source>
        <strain evidence="1 2">SoEO</strain>
    </source>
</reference>
<dbReference type="InterPro" id="IPR043138">
    <property type="entry name" value="GGT_lsub"/>
</dbReference>
<dbReference type="InterPro" id="IPR029055">
    <property type="entry name" value="Ntn_hydrolases_N"/>
</dbReference>
<evidence type="ECO:0000313" key="2">
    <source>
        <dbReference type="Proteomes" id="UP000295937"/>
    </source>
</evidence>
<sequence length="533" mass="58639">MIYSKMALSGMVVTPHHLASGTALSILKEGGNAIEAIVAAAATISVVYPHMNGLGGDGFWLIIPPQREPIAIDASGTAGSLADFDFYRNESCIPHRGPKSALTIAGTLSGWKEALCISAELNINKSIAPISLKRLLNDAILYAKYGFPVTTSQFNATKKKLTELKNQPGFAKTFLLKGEIPVVGDRFIQPELARTLVQLTEEGIDSFYRGNLSNHLAKQMSKLKMPINLQDLNEYNAFRYKPLHIAHSTGDIWNTMPPTQGIASLMLLGIIDKLNMKNANSTQTVHRIVEATKKAFSLRDKYITDPKYISKNLKLLLTEENFIKLANQINDNKASYWRKTECGSGDTVWLGAIDKNGLAVSFIQSIYHEFGSGVVIPNTGIIWHNRGVAFSLNPKHILALSPGKQPFHTLNPAAAKLKDKRIMVYGSMGGDGQPQIQAAIFTRYVIQDFQLQKAITMPRWILGRTWGDSSSSLKIEKRFTFKNIKKLQYLGHKIELLSNFSEEVGHAGVIVRHDNGTLEGGSDPRCNGSASGF</sequence>